<proteinExistence type="predicted"/>
<reference evidence="3" key="1">
    <citation type="submission" date="2017-04" db="EMBL/GenBank/DDBJ databases">
        <authorList>
            <person name="Varghese N."/>
            <person name="Submissions S."/>
        </authorList>
    </citation>
    <scope>NUCLEOTIDE SEQUENCE [LARGE SCALE GENOMIC DNA]</scope>
    <source>
        <strain evidence="3">NIO-1021</strain>
    </source>
</reference>
<dbReference type="AlphaFoldDB" id="A0A1X7DAB7"/>
<feature type="compositionally biased region" description="Basic and acidic residues" evidence="1">
    <location>
        <begin position="24"/>
        <end position="42"/>
    </location>
</feature>
<feature type="compositionally biased region" description="Basic and acidic residues" evidence="1">
    <location>
        <begin position="1"/>
        <end position="12"/>
    </location>
</feature>
<feature type="region of interest" description="Disordered" evidence="1">
    <location>
        <begin position="1"/>
        <end position="58"/>
    </location>
</feature>
<dbReference type="EMBL" id="FXAC01000010">
    <property type="protein sequence ID" value="SMF11409.1"/>
    <property type="molecule type" value="Genomic_DNA"/>
</dbReference>
<sequence length="58" mass="6877">MANDQHIRHDPTTRYPRPPFPPQRQEHPGVETRMQPKSDHLPRLQLAGRGHYNEQVRT</sequence>
<accession>A0A1X7DAB7</accession>
<protein>
    <submittedName>
        <fullName evidence="2">Uncharacterized protein</fullName>
    </submittedName>
</protein>
<name>A0A1X7DAB7_9MICC</name>
<evidence type="ECO:0000313" key="3">
    <source>
        <dbReference type="Proteomes" id="UP000192929"/>
    </source>
</evidence>
<evidence type="ECO:0000256" key="1">
    <source>
        <dbReference type="SAM" id="MobiDB-lite"/>
    </source>
</evidence>
<dbReference type="Proteomes" id="UP000192929">
    <property type="component" value="Unassembled WGS sequence"/>
</dbReference>
<keyword evidence="3" id="KW-1185">Reference proteome</keyword>
<evidence type="ECO:0000313" key="2">
    <source>
        <dbReference type="EMBL" id="SMF11409.1"/>
    </source>
</evidence>
<gene>
    <name evidence="2" type="ORF">SAMN06296028_1103</name>
</gene>
<organism evidence="2 3">
    <name type="scientific">Kocuria marina subsp. indica</name>
    <dbReference type="NCBI Taxonomy" id="1049583"/>
    <lineage>
        <taxon>Bacteria</taxon>
        <taxon>Bacillati</taxon>
        <taxon>Actinomycetota</taxon>
        <taxon>Actinomycetes</taxon>
        <taxon>Micrococcales</taxon>
        <taxon>Micrococcaceae</taxon>
        <taxon>Kocuria</taxon>
    </lineage>
</organism>